<protein>
    <recommendedName>
        <fullName evidence="3">AB hydrolase-1 domain-containing protein</fullName>
    </recommendedName>
</protein>
<proteinExistence type="inferred from homology"/>
<accession>A0A0D2HBD3</accession>
<name>A0A0D2HBD3_9EURO</name>
<dbReference type="OrthoDB" id="284184at2759"/>
<organism evidence="4 5">
    <name type="scientific">Rhinocladiella mackenziei CBS 650.93</name>
    <dbReference type="NCBI Taxonomy" id="1442369"/>
    <lineage>
        <taxon>Eukaryota</taxon>
        <taxon>Fungi</taxon>
        <taxon>Dikarya</taxon>
        <taxon>Ascomycota</taxon>
        <taxon>Pezizomycotina</taxon>
        <taxon>Eurotiomycetes</taxon>
        <taxon>Chaetothyriomycetidae</taxon>
        <taxon>Chaetothyriales</taxon>
        <taxon>Herpotrichiellaceae</taxon>
        <taxon>Rhinocladiella</taxon>
    </lineage>
</organism>
<dbReference type="VEuPathDB" id="FungiDB:Z518_02407"/>
<dbReference type="RefSeq" id="XP_013274889.1">
    <property type="nucleotide sequence ID" value="XM_013419435.1"/>
</dbReference>
<sequence length="310" mass="34805">MAQTWDSSRWKSCKYIASGSFVEGNEVSIHYIRCEPPEGTKTRGTLLLIHGFPQTHYQFRHVITPFANAGYRVIAPDYRGAGDSSHPHDGFDFVNMAADFRAIIRDHLKVEEKIHLVGHDTGCGIAHAYASRYPDATASLVWGEGPVPGTKIYDQIIPAGLGGGLWHIAFHWQSDLPERLVQGKERIYLQHFFDMGSNNAKFLTDQDLDVYVGKYSKPGALRCAFGVYRALHKDREDNLQWFKEKGKAKVPSMTLNGAHSPITPIAEAANEEMYEVTASETVSDSGHWCAEENPEGFIEKVLFWVEKHPQ</sequence>
<dbReference type="PANTHER" id="PTHR43329">
    <property type="entry name" value="EPOXIDE HYDROLASE"/>
    <property type="match status" value="1"/>
</dbReference>
<reference evidence="4 5" key="1">
    <citation type="submission" date="2015-01" db="EMBL/GenBank/DDBJ databases">
        <title>The Genome Sequence of Rhinocladiella mackenzie CBS 650.93.</title>
        <authorList>
            <consortium name="The Broad Institute Genomics Platform"/>
            <person name="Cuomo C."/>
            <person name="de Hoog S."/>
            <person name="Gorbushina A."/>
            <person name="Stielow B."/>
            <person name="Teixiera M."/>
            <person name="Abouelleil A."/>
            <person name="Chapman S.B."/>
            <person name="Priest M."/>
            <person name="Young S.K."/>
            <person name="Wortman J."/>
            <person name="Nusbaum C."/>
            <person name="Birren B."/>
        </authorList>
    </citation>
    <scope>NUCLEOTIDE SEQUENCE [LARGE SCALE GENOMIC DNA]</scope>
    <source>
        <strain evidence="4 5">CBS 650.93</strain>
    </source>
</reference>
<evidence type="ECO:0000256" key="2">
    <source>
        <dbReference type="ARBA" id="ARBA00038334"/>
    </source>
</evidence>
<dbReference type="Pfam" id="PF00561">
    <property type="entry name" value="Abhydrolase_1"/>
    <property type="match status" value="1"/>
</dbReference>
<dbReference type="PRINTS" id="PR00111">
    <property type="entry name" value="ABHYDROLASE"/>
</dbReference>
<evidence type="ECO:0000313" key="5">
    <source>
        <dbReference type="Proteomes" id="UP000053617"/>
    </source>
</evidence>
<dbReference type="Proteomes" id="UP000053617">
    <property type="component" value="Unassembled WGS sequence"/>
</dbReference>
<dbReference type="GeneID" id="25290478"/>
<keyword evidence="5" id="KW-1185">Reference proteome</keyword>
<dbReference type="InterPro" id="IPR029058">
    <property type="entry name" value="AB_hydrolase_fold"/>
</dbReference>
<dbReference type="InterPro" id="IPR000073">
    <property type="entry name" value="AB_hydrolase_1"/>
</dbReference>
<keyword evidence="1" id="KW-0378">Hydrolase</keyword>
<dbReference type="GO" id="GO:0016787">
    <property type="term" value="F:hydrolase activity"/>
    <property type="evidence" value="ECO:0007669"/>
    <property type="project" value="UniProtKB-KW"/>
</dbReference>
<dbReference type="PRINTS" id="PR00412">
    <property type="entry name" value="EPOXHYDRLASE"/>
</dbReference>
<evidence type="ECO:0000256" key="1">
    <source>
        <dbReference type="ARBA" id="ARBA00022801"/>
    </source>
</evidence>
<gene>
    <name evidence="4" type="ORF">Z518_02407</name>
</gene>
<dbReference type="STRING" id="1442369.A0A0D2HBD3"/>
<evidence type="ECO:0000259" key="3">
    <source>
        <dbReference type="Pfam" id="PF00561"/>
    </source>
</evidence>
<dbReference type="SUPFAM" id="SSF53474">
    <property type="entry name" value="alpha/beta-Hydrolases"/>
    <property type="match status" value="1"/>
</dbReference>
<dbReference type="HOGENOM" id="CLU_020336_7_1_1"/>
<dbReference type="EMBL" id="KN847476">
    <property type="protein sequence ID" value="KIX07753.1"/>
    <property type="molecule type" value="Genomic_DNA"/>
</dbReference>
<evidence type="ECO:0000313" key="4">
    <source>
        <dbReference type="EMBL" id="KIX07753.1"/>
    </source>
</evidence>
<dbReference type="InterPro" id="IPR000639">
    <property type="entry name" value="Epox_hydrolase-like"/>
</dbReference>
<feature type="domain" description="AB hydrolase-1" evidence="3">
    <location>
        <begin position="45"/>
        <end position="294"/>
    </location>
</feature>
<dbReference type="Gene3D" id="3.40.50.1820">
    <property type="entry name" value="alpha/beta hydrolase"/>
    <property type="match status" value="1"/>
</dbReference>
<comment type="similarity">
    <text evidence="2">Belongs to the AB hydrolase superfamily. Epoxide hydrolase family.</text>
</comment>
<dbReference type="AlphaFoldDB" id="A0A0D2HBD3"/>